<dbReference type="EMBL" id="CALNXK010000128">
    <property type="protein sequence ID" value="CAH3164107.1"/>
    <property type="molecule type" value="Genomic_DNA"/>
</dbReference>
<comment type="caution">
    <text evidence="1">The sequence shown here is derived from an EMBL/GenBank/DDBJ whole genome shotgun (WGS) entry which is preliminary data.</text>
</comment>
<accession>A0ABN8QH39</accession>
<evidence type="ECO:0000313" key="2">
    <source>
        <dbReference type="Proteomes" id="UP001159405"/>
    </source>
</evidence>
<protein>
    <submittedName>
        <fullName evidence="1">Uncharacterized protein</fullName>
    </submittedName>
</protein>
<name>A0ABN8QH39_9CNID</name>
<evidence type="ECO:0000313" key="1">
    <source>
        <dbReference type="EMBL" id="CAH3164107.1"/>
    </source>
</evidence>
<dbReference type="Proteomes" id="UP001159405">
    <property type="component" value="Unassembled WGS sequence"/>
</dbReference>
<proteinExistence type="predicted"/>
<gene>
    <name evidence="1" type="ORF">PLOB_00006111</name>
</gene>
<organism evidence="1 2">
    <name type="scientific">Porites lobata</name>
    <dbReference type="NCBI Taxonomy" id="104759"/>
    <lineage>
        <taxon>Eukaryota</taxon>
        <taxon>Metazoa</taxon>
        <taxon>Cnidaria</taxon>
        <taxon>Anthozoa</taxon>
        <taxon>Hexacorallia</taxon>
        <taxon>Scleractinia</taxon>
        <taxon>Fungiina</taxon>
        <taxon>Poritidae</taxon>
        <taxon>Porites</taxon>
    </lineage>
</organism>
<reference evidence="1 2" key="1">
    <citation type="submission" date="2022-05" db="EMBL/GenBank/DDBJ databases">
        <authorList>
            <consortium name="Genoscope - CEA"/>
            <person name="William W."/>
        </authorList>
    </citation>
    <scope>NUCLEOTIDE SEQUENCE [LARGE SCALE GENOMIC DNA]</scope>
</reference>
<sequence>MSTTPEKIVLHNASERTLGTRLAIYVGYLAGASAEERAWRPRAIKLLDSESSTGLLNLTPEVLEGLKEKHPEEADIADESLLYGPINYIPAGVFDLIEEKMIFDAATKTKGSPGPSGRDAELYRRILCSKKFKTEGKILREEIAVFTRNLLKIAYHPSLLEGYTSCRLIPRDKNRGIRPIGVEEIKDAAGPLEVCADHSAGSEAAIHDMSQVFVEEGRDGILLIDTSNAFNQRNRSVALHNIQITCKEISLYIINTYRSPSRLFICDGGEIITGGYDAWGSLGHALVLGQYISHDPELKDRHKRRVDKLCRWYNHLSQWYRYLVNGSKSWLIVKSNLLTDEAKRAFRDEVNITTEGAVIGSQEFKDQYCRKKVLGWKGKLEALSVIARRQAHAAYTVFTNGYKFKLTYFMRTIESFEDYVDPIQEAIDDLLLPTLFAQTEPSSL</sequence>
<keyword evidence="2" id="KW-1185">Reference proteome</keyword>